<evidence type="ECO:0000313" key="1">
    <source>
        <dbReference type="EMBL" id="VDK28546.1"/>
    </source>
</evidence>
<reference evidence="3" key="1">
    <citation type="submission" date="2016-06" db="UniProtKB">
        <authorList>
            <consortium name="WormBaseParasite"/>
        </authorList>
    </citation>
    <scope>IDENTIFICATION</scope>
</reference>
<gene>
    <name evidence="1" type="ORF">GPUH_LOCUS699</name>
</gene>
<proteinExistence type="predicted"/>
<accession>A0A183CW58</accession>
<dbReference type="WBParaSite" id="GPUH_0000069901-mRNA-1">
    <property type="protein sequence ID" value="GPUH_0000069901-mRNA-1"/>
    <property type="gene ID" value="GPUH_0000069901"/>
</dbReference>
<evidence type="ECO:0000313" key="3">
    <source>
        <dbReference type="WBParaSite" id="GPUH_0000069901-mRNA-1"/>
    </source>
</evidence>
<evidence type="ECO:0000313" key="2">
    <source>
        <dbReference type="Proteomes" id="UP000271098"/>
    </source>
</evidence>
<name>A0A183CW58_9BILA</name>
<sequence>MGEEGRTRAEDKTRRLELKALDKDIGNGYEHLACEREQLQRTLSALKASEYGLEDEQFLRDQLICAQATIAQQQMIIEQHQLQGRHLDGVLSFFKALKLEFVSALVASAITSSVLLLPC</sequence>
<dbReference type="Proteomes" id="UP000271098">
    <property type="component" value="Unassembled WGS sequence"/>
</dbReference>
<dbReference type="EMBL" id="UYRT01000678">
    <property type="protein sequence ID" value="VDK28546.1"/>
    <property type="molecule type" value="Genomic_DNA"/>
</dbReference>
<dbReference type="AlphaFoldDB" id="A0A183CW58"/>
<reference evidence="1 2" key="2">
    <citation type="submission" date="2018-11" db="EMBL/GenBank/DDBJ databases">
        <authorList>
            <consortium name="Pathogen Informatics"/>
        </authorList>
    </citation>
    <scope>NUCLEOTIDE SEQUENCE [LARGE SCALE GENOMIC DNA]</scope>
</reference>
<organism evidence="3">
    <name type="scientific">Gongylonema pulchrum</name>
    <dbReference type="NCBI Taxonomy" id="637853"/>
    <lineage>
        <taxon>Eukaryota</taxon>
        <taxon>Metazoa</taxon>
        <taxon>Ecdysozoa</taxon>
        <taxon>Nematoda</taxon>
        <taxon>Chromadorea</taxon>
        <taxon>Rhabditida</taxon>
        <taxon>Spirurina</taxon>
        <taxon>Spiruromorpha</taxon>
        <taxon>Spiruroidea</taxon>
        <taxon>Gongylonematidae</taxon>
        <taxon>Gongylonema</taxon>
    </lineage>
</organism>
<protein>
    <submittedName>
        <fullName evidence="3">GTD-binding domain-containing protein</fullName>
    </submittedName>
</protein>
<keyword evidence="2" id="KW-1185">Reference proteome</keyword>